<dbReference type="SUPFAM" id="SSF110857">
    <property type="entry name" value="Gamma-glutamyl cyclotransferase-like"/>
    <property type="match status" value="2"/>
</dbReference>
<dbReference type="InterPro" id="IPR013024">
    <property type="entry name" value="GGCT-like"/>
</dbReference>
<organism evidence="5 6">
    <name type="scientific">Nitrococcus mobilis Nb-231</name>
    <dbReference type="NCBI Taxonomy" id="314278"/>
    <lineage>
        <taxon>Bacteria</taxon>
        <taxon>Pseudomonadati</taxon>
        <taxon>Pseudomonadota</taxon>
        <taxon>Gammaproteobacteria</taxon>
        <taxon>Chromatiales</taxon>
        <taxon>Ectothiorhodospiraceae</taxon>
        <taxon>Nitrococcus</taxon>
    </lineage>
</organism>
<dbReference type="HOGENOM" id="CLU_085350_0_0_6"/>
<proteinExistence type="predicted"/>
<dbReference type="RefSeq" id="WP_005002632.1">
    <property type="nucleotide sequence ID" value="NZ_CH672427.1"/>
</dbReference>
<keyword evidence="1" id="KW-0456">Lyase</keyword>
<feature type="binding site" evidence="3">
    <location>
        <position position="250"/>
    </location>
    <ligand>
        <name>substrate</name>
    </ligand>
</feature>
<evidence type="ECO:0000256" key="2">
    <source>
        <dbReference type="PIRSR" id="PIRSR617939-1"/>
    </source>
</evidence>
<gene>
    <name evidence="5" type="ORF">NB231_11404</name>
</gene>
<name>A4BP38_9GAMM</name>
<sequence>MRVFVYGTLLKGLERNKILGTSPCLGPALISAMLYDLGSYPGIKEGSEPVVGELYDVDASVLELLDQIEGYVRSNPGDSLYRRQTAPVQCFSDGRHLEAFAYYYAPPIDGREIIAHGDYRRYRLESKDEEQWLIAYGSNLSTQRLKQRVGQISDTKTGFIEGYELSFNKAGANGNTYANTRYIGTHVACPAVAYKLALEQAEMLDRFEGVPTHYMRVAIPFATVSGVEIVQSYITHPNKLVPERRPKDEYLGHIQKGYREHALDATYLEHALGRVTRLPCR</sequence>
<evidence type="ECO:0000256" key="1">
    <source>
        <dbReference type="ARBA" id="ARBA00023239"/>
    </source>
</evidence>
<dbReference type="AlphaFoldDB" id="A4BP38"/>
<dbReference type="Gene3D" id="3.10.490.10">
    <property type="entry name" value="Gamma-glutamyl cyclotransferase-like"/>
    <property type="match status" value="2"/>
</dbReference>
<evidence type="ECO:0000313" key="6">
    <source>
        <dbReference type="Proteomes" id="UP000003374"/>
    </source>
</evidence>
<dbReference type="GO" id="GO:0003839">
    <property type="term" value="F:gamma-glutamylcyclotransferase activity"/>
    <property type="evidence" value="ECO:0007669"/>
    <property type="project" value="InterPro"/>
</dbReference>
<dbReference type="eggNOG" id="COG2105">
    <property type="taxonomic scope" value="Bacteria"/>
</dbReference>
<keyword evidence="6" id="KW-1185">Reference proteome</keyword>
<feature type="active site" description="Proton acceptor" evidence="2">
    <location>
        <position position="208"/>
    </location>
</feature>
<dbReference type="OrthoDB" id="482277at2"/>
<accession>A4BP38</accession>
<evidence type="ECO:0000256" key="3">
    <source>
        <dbReference type="PIRSR" id="PIRSR617939-2"/>
    </source>
</evidence>
<dbReference type="STRING" id="314278.NB231_11404"/>
<dbReference type="Pfam" id="PF06094">
    <property type="entry name" value="GGACT"/>
    <property type="match status" value="1"/>
</dbReference>
<dbReference type="PANTHER" id="PTHR12935:SF0">
    <property type="entry name" value="GAMMA-GLUTAMYLCYCLOTRANSFERASE"/>
    <property type="match status" value="1"/>
</dbReference>
<protein>
    <recommendedName>
        <fullName evidence="4">Gamma-glutamylcyclotransferase AIG2-like domain-containing protein</fullName>
    </recommendedName>
</protein>
<comment type="caution">
    <text evidence="5">The sequence shown here is derived from an EMBL/GenBank/DDBJ whole genome shotgun (WGS) entry which is preliminary data.</text>
</comment>
<reference evidence="5 6" key="1">
    <citation type="submission" date="2006-02" db="EMBL/GenBank/DDBJ databases">
        <authorList>
            <person name="Waterbury J."/>
            <person name="Ferriera S."/>
            <person name="Johnson J."/>
            <person name="Kravitz S."/>
            <person name="Halpern A."/>
            <person name="Remington K."/>
            <person name="Beeson K."/>
            <person name="Tran B."/>
            <person name="Rogers Y.-H."/>
            <person name="Friedman R."/>
            <person name="Venter J.C."/>
        </authorList>
    </citation>
    <scope>NUCLEOTIDE SEQUENCE [LARGE SCALE GENOMIC DNA]</scope>
    <source>
        <strain evidence="5 6">Nb-231</strain>
    </source>
</reference>
<dbReference type="CDD" id="cd06661">
    <property type="entry name" value="GGCT_like"/>
    <property type="match status" value="2"/>
</dbReference>
<dbReference type="EMBL" id="AAOF01000003">
    <property type="protein sequence ID" value="EAR22339.1"/>
    <property type="molecule type" value="Genomic_DNA"/>
</dbReference>
<evidence type="ECO:0000259" key="4">
    <source>
        <dbReference type="Pfam" id="PF06094"/>
    </source>
</evidence>
<dbReference type="PANTHER" id="PTHR12935">
    <property type="entry name" value="GAMMA-GLUTAMYLCYCLOTRANSFERASE"/>
    <property type="match status" value="1"/>
</dbReference>
<evidence type="ECO:0000313" key="5">
    <source>
        <dbReference type="EMBL" id="EAR22339.1"/>
    </source>
</evidence>
<dbReference type="InterPro" id="IPR036568">
    <property type="entry name" value="GGCT-like_sf"/>
</dbReference>
<dbReference type="Proteomes" id="UP000003374">
    <property type="component" value="Unassembled WGS sequence"/>
</dbReference>
<dbReference type="InterPro" id="IPR017939">
    <property type="entry name" value="G-Glutamylcylcotransferase"/>
</dbReference>
<dbReference type="InterPro" id="IPR009288">
    <property type="entry name" value="AIG2-like_dom"/>
</dbReference>
<feature type="domain" description="Gamma-glutamylcyclotransferase AIG2-like" evidence="4">
    <location>
        <begin position="3"/>
        <end position="121"/>
    </location>
</feature>